<dbReference type="SUPFAM" id="SSF49503">
    <property type="entry name" value="Cupredoxins"/>
    <property type="match status" value="3"/>
</dbReference>
<dbReference type="InterPro" id="IPR011706">
    <property type="entry name" value="Cu-oxidase_C"/>
</dbReference>
<accession>A0A9U8DZF8</accession>
<evidence type="ECO:0000256" key="4">
    <source>
        <dbReference type="ARBA" id="ARBA00023008"/>
    </source>
</evidence>
<feature type="region of interest" description="Disordered" evidence="5">
    <location>
        <begin position="629"/>
        <end position="659"/>
    </location>
</feature>
<dbReference type="GeneID" id="106055593"/>
<evidence type="ECO:0000256" key="6">
    <source>
        <dbReference type="SAM" id="Phobius"/>
    </source>
</evidence>
<dbReference type="InterPro" id="IPR045087">
    <property type="entry name" value="Cu-oxidase_fam"/>
</dbReference>
<evidence type="ECO:0000259" key="8">
    <source>
        <dbReference type="Pfam" id="PF07731"/>
    </source>
</evidence>
<dbReference type="Pfam" id="PF07732">
    <property type="entry name" value="Cu-oxidase_3"/>
    <property type="match status" value="1"/>
</dbReference>
<evidence type="ECO:0000259" key="7">
    <source>
        <dbReference type="Pfam" id="PF00394"/>
    </source>
</evidence>
<feature type="domain" description="Plastocyanin-like" evidence="7">
    <location>
        <begin position="223"/>
        <end position="369"/>
    </location>
</feature>
<gene>
    <name evidence="11" type="primary">LOC106055593</name>
</gene>
<name>A0A9U8DZF8_BIOGL</name>
<evidence type="ECO:0000256" key="5">
    <source>
        <dbReference type="SAM" id="MobiDB-lite"/>
    </source>
</evidence>
<keyword evidence="6" id="KW-0472">Membrane</keyword>
<reference evidence="11" key="1">
    <citation type="submission" date="2025-08" db="UniProtKB">
        <authorList>
            <consortium name="RefSeq"/>
        </authorList>
    </citation>
    <scope>IDENTIFICATION</scope>
</reference>
<dbReference type="CDD" id="cd13858">
    <property type="entry name" value="CuRO_1_tcLCC2_insect_like"/>
    <property type="match status" value="1"/>
</dbReference>
<feature type="compositionally biased region" description="Polar residues" evidence="5">
    <location>
        <begin position="635"/>
        <end position="659"/>
    </location>
</feature>
<keyword evidence="6" id="KW-1133">Transmembrane helix</keyword>
<keyword evidence="10" id="KW-1185">Reference proteome</keyword>
<dbReference type="InterPro" id="IPR011707">
    <property type="entry name" value="Cu-oxidase-like_N"/>
</dbReference>
<dbReference type="PANTHER" id="PTHR11709">
    <property type="entry name" value="MULTI-COPPER OXIDASE"/>
    <property type="match status" value="1"/>
</dbReference>
<dbReference type="FunFam" id="2.60.40.420:FF:000031">
    <property type="entry name" value="Laccase-2 isoform A"/>
    <property type="match status" value="1"/>
</dbReference>
<dbReference type="RefSeq" id="XP_013067361.2">
    <property type="nucleotide sequence ID" value="XM_013211907.2"/>
</dbReference>
<keyword evidence="4" id="KW-0186">Copper</keyword>
<feature type="transmembrane region" description="Helical" evidence="6">
    <location>
        <begin position="670"/>
        <end position="695"/>
    </location>
</feature>
<protein>
    <submittedName>
        <fullName evidence="11">Uncharacterized protein LOC106055593</fullName>
    </submittedName>
</protein>
<evidence type="ECO:0000256" key="3">
    <source>
        <dbReference type="ARBA" id="ARBA00023002"/>
    </source>
</evidence>
<dbReference type="OMA" id="FHGINQI"/>
<evidence type="ECO:0000313" key="10">
    <source>
        <dbReference type="Proteomes" id="UP001165740"/>
    </source>
</evidence>
<dbReference type="CDD" id="cd13884">
    <property type="entry name" value="CuRO_2_tcLCC_insect_like"/>
    <property type="match status" value="1"/>
</dbReference>
<comment type="similarity">
    <text evidence="1">Belongs to the multicopper oxidase family.</text>
</comment>
<dbReference type="GO" id="GO:0006826">
    <property type="term" value="P:iron ion transport"/>
    <property type="evidence" value="ECO:0007669"/>
    <property type="project" value="TreeGrafter"/>
</dbReference>
<keyword evidence="3" id="KW-0560">Oxidoreductase</keyword>
<dbReference type="CDD" id="cd13905">
    <property type="entry name" value="CuRO_3_tcLLC2_insect_like"/>
    <property type="match status" value="1"/>
</dbReference>
<dbReference type="Pfam" id="PF00394">
    <property type="entry name" value="Cu-oxidase"/>
    <property type="match status" value="1"/>
</dbReference>
<feature type="transmembrane region" description="Helical" evidence="6">
    <location>
        <begin position="12"/>
        <end position="31"/>
    </location>
</feature>
<evidence type="ECO:0000256" key="2">
    <source>
        <dbReference type="ARBA" id="ARBA00022723"/>
    </source>
</evidence>
<feature type="domain" description="Plastocyanin-like" evidence="8">
    <location>
        <begin position="494"/>
        <end position="621"/>
    </location>
</feature>
<dbReference type="GO" id="GO:0005507">
    <property type="term" value="F:copper ion binding"/>
    <property type="evidence" value="ECO:0007669"/>
    <property type="project" value="InterPro"/>
</dbReference>
<dbReference type="PROSITE" id="PS00080">
    <property type="entry name" value="MULTICOPPER_OXIDASE2"/>
    <property type="match status" value="1"/>
</dbReference>
<feature type="domain" description="Plastocyanin-like" evidence="9">
    <location>
        <begin position="97"/>
        <end position="209"/>
    </location>
</feature>
<dbReference type="GO" id="GO:0016491">
    <property type="term" value="F:oxidoreductase activity"/>
    <property type="evidence" value="ECO:0007669"/>
    <property type="project" value="UniProtKB-KW"/>
</dbReference>
<dbReference type="PANTHER" id="PTHR11709:SF394">
    <property type="entry name" value="FI03373P-RELATED"/>
    <property type="match status" value="1"/>
</dbReference>
<sequence length="717" mass="81365">MAKTMSIQKMQASLYLTLVLGSVAVAVYFNIDDDPDHQKRNPYDIYDYRNHSCRRPCENGAPSMTCRYYFLLELYASMSTACYGCPQNKSHCSLPQCVPADGTVRGILTANRMIPGPNIFVCKGDQVEVVVDNRMGLGEGTSIHWHGMRQHGTPHMDGTNLITQCPIHSWSTMKYNFLALDSGTHFWHSHSSMQRAEGLFGGLVVRDPKDPHRHLYDEDLYEHYIILTDWTKRMSGESYAQDFHGGHTTDIHSILVNGLGKTNNNVHLPYPEFQVQPGKRFRFRMVYNGVLNCPIFVTIDDHPMLVIASDGENFEPIEVDALMIYGGERFDFILQAKENVTEVFWIRFKGHGRCLATDVFQAAVLKYERAQLDTPQEEATFNNTIELKAKRVLNMRGGPTQKSYDIVEMNALPDNQNNDVLTAKPDKQFYISIGASEIVDARFDPPHAPSLSRKIEADVRPFNHQLNYISSRFPPSPPLFQFDSIPKDLLCNNATMARDCSQELCVCTHMLSYQLGDVVELILVSYKDTLVHPMHMHGHSFYVTTMKRFGRPITVKEIKELDKKGLIPRKKSRVPRKDSVPVPEEAVTIIRFKADNPGFWLFHCHIEFHAELGMFLILKEGNTHQMPSMPEDFPSCQNWKPTKDSSPGQLSDQQGGLNRTGSHYKSSPEVMFTLGVVMICIAVVSLSLMLFVSLYKRGVIPTCKPVLLKETHSYQSI</sequence>
<dbReference type="Proteomes" id="UP001165740">
    <property type="component" value="Chromosome 15"/>
</dbReference>
<dbReference type="Gene3D" id="2.60.40.420">
    <property type="entry name" value="Cupredoxins - blue copper proteins"/>
    <property type="match status" value="3"/>
</dbReference>
<dbReference type="InterPro" id="IPR008972">
    <property type="entry name" value="Cupredoxin"/>
</dbReference>
<dbReference type="FunFam" id="2.60.40.420:FF:000045">
    <property type="entry name" value="Laccase 2"/>
    <property type="match status" value="1"/>
</dbReference>
<dbReference type="InterPro" id="IPR002355">
    <property type="entry name" value="Cu_oxidase_Cu_BS"/>
</dbReference>
<evidence type="ECO:0000259" key="9">
    <source>
        <dbReference type="Pfam" id="PF07732"/>
    </source>
</evidence>
<keyword evidence="6" id="KW-0812">Transmembrane</keyword>
<evidence type="ECO:0000313" key="11">
    <source>
        <dbReference type="RefSeq" id="XP_013067361.2"/>
    </source>
</evidence>
<proteinExistence type="inferred from homology"/>
<dbReference type="InterPro" id="IPR001117">
    <property type="entry name" value="Cu-oxidase_2nd"/>
</dbReference>
<dbReference type="Pfam" id="PF07731">
    <property type="entry name" value="Cu-oxidase_2"/>
    <property type="match status" value="1"/>
</dbReference>
<evidence type="ECO:0000256" key="1">
    <source>
        <dbReference type="ARBA" id="ARBA00010609"/>
    </source>
</evidence>
<dbReference type="KEGG" id="bgt:106055593"/>
<dbReference type="GO" id="GO:0005886">
    <property type="term" value="C:plasma membrane"/>
    <property type="evidence" value="ECO:0007669"/>
    <property type="project" value="TreeGrafter"/>
</dbReference>
<keyword evidence="2" id="KW-0479">Metal-binding</keyword>
<dbReference type="AlphaFoldDB" id="A0A9U8DZF8"/>
<dbReference type="OrthoDB" id="2121828at2759"/>
<organism evidence="10 11">
    <name type="scientific">Biomphalaria glabrata</name>
    <name type="common">Bloodfluke planorb</name>
    <name type="synonym">Freshwater snail</name>
    <dbReference type="NCBI Taxonomy" id="6526"/>
    <lineage>
        <taxon>Eukaryota</taxon>
        <taxon>Metazoa</taxon>
        <taxon>Spiralia</taxon>
        <taxon>Lophotrochozoa</taxon>
        <taxon>Mollusca</taxon>
        <taxon>Gastropoda</taxon>
        <taxon>Heterobranchia</taxon>
        <taxon>Euthyneura</taxon>
        <taxon>Panpulmonata</taxon>
        <taxon>Hygrophila</taxon>
        <taxon>Lymnaeoidea</taxon>
        <taxon>Planorbidae</taxon>
        <taxon>Biomphalaria</taxon>
    </lineage>
</organism>